<dbReference type="Proteomes" id="UP001165679">
    <property type="component" value="Unassembled WGS sequence"/>
</dbReference>
<name>A0AA41YI65_9PROT</name>
<reference evidence="2" key="2">
    <citation type="submission" date="2022-10" db="EMBL/GenBank/DDBJ databases">
        <authorList>
            <person name="Trinh H.N."/>
        </authorList>
    </citation>
    <scope>NUCLEOTIDE SEQUENCE</scope>
    <source>
        <strain evidence="2">RN2-1</strain>
    </source>
</reference>
<evidence type="ECO:0000313" key="2">
    <source>
        <dbReference type="EMBL" id="MCW3473969.1"/>
    </source>
</evidence>
<dbReference type="PRINTS" id="PR00111">
    <property type="entry name" value="ABHYDROLASE"/>
</dbReference>
<sequence>MEPRRGAVRYLLAGAFRRMAWVEWGDPAAPVVLCVHGLTRNARDFDPLAQALAADFRVVCPDLPGRGASDWLADPQLYQPPTYVAALSHLLAAIGGPTAWVGTSLGGICGMAVAAAQGHPVTRMVLNDIGPFLPKGALQGIRERIGRVGDFADVAEAEQFLRVAHAPFGRLTDAQWAHMARHSVRMLPNGRVALHYDPAIATPIVAAEPEDVDLWEMWARIAIPTLVLRGATSDLLDEPTLARMVESGAKALTVPGCGHAPAMMDAPTIAAVRDFLRAG</sequence>
<protein>
    <submittedName>
        <fullName evidence="2">Alpha/beta hydrolase</fullName>
    </submittedName>
</protein>
<dbReference type="PANTHER" id="PTHR43798:SF33">
    <property type="entry name" value="HYDROLASE, PUTATIVE (AFU_ORTHOLOGUE AFUA_2G14860)-RELATED"/>
    <property type="match status" value="1"/>
</dbReference>
<comment type="caution">
    <text evidence="2">The sequence shown here is derived from an EMBL/GenBank/DDBJ whole genome shotgun (WGS) entry which is preliminary data.</text>
</comment>
<dbReference type="GO" id="GO:0016787">
    <property type="term" value="F:hydrolase activity"/>
    <property type="evidence" value="ECO:0007669"/>
    <property type="project" value="UniProtKB-KW"/>
</dbReference>
<dbReference type="GO" id="GO:0016020">
    <property type="term" value="C:membrane"/>
    <property type="evidence" value="ECO:0007669"/>
    <property type="project" value="TreeGrafter"/>
</dbReference>
<dbReference type="PANTHER" id="PTHR43798">
    <property type="entry name" value="MONOACYLGLYCEROL LIPASE"/>
    <property type="match status" value="1"/>
</dbReference>
<dbReference type="EMBL" id="JAPDNT010000002">
    <property type="protein sequence ID" value="MCW3473969.1"/>
    <property type="molecule type" value="Genomic_DNA"/>
</dbReference>
<dbReference type="SUPFAM" id="SSF53474">
    <property type="entry name" value="alpha/beta-Hydrolases"/>
    <property type="match status" value="1"/>
</dbReference>
<keyword evidence="2" id="KW-0378">Hydrolase</keyword>
<dbReference type="InterPro" id="IPR050266">
    <property type="entry name" value="AB_hydrolase_sf"/>
</dbReference>
<keyword evidence="3" id="KW-1185">Reference proteome</keyword>
<gene>
    <name evidence="2" type="ORF">OL599_05210</name>
</gene>
<accession>A0AA41YI65</accession>
<dbReference type="InterPro" id="IPR000073">
    <property type="entry name" value="AB_hydrolase_1"/>
</dbReference>
<dbReference type="InterPro" id="IPR029058">
    <property type="entry name" value="AB_hydrolase_fold"/>
</dbReference>
<dbReference type="Pfam" id="PF12697">
    <property type="entry name" value="Abhydrolase_6"/>
    <property type="match status" value="1"/>
</dbReference>
<evidence type="ECO:0000259" key="1">
    <source>
        <dbReference type="Pfam" id="PF12697"/>
    </source>
</evidence>
<dbReference type="Gene3D" id="3.40.50.1820">
    <property type="entry name" value="alpha/beta hydrolase"/>
    <property type="match status" value="1"/>
</dbReference>
<organism evidence="2 3">
    <name type="scientific">Limobrevibacterium gyesilva</name>
    <dbReference type="NCBI Taxonomy" id="2991712"/>
    <lineage>
        <taxon>Bacteria</taxon>
        <taxon>Pseudomonadati</taxon>
        <taxon>Pseudomonadota</taxon>
        <taxon>Alphaproteobacteria</taxon>
        <taxon>Acetobacterales</taxon>
        <taxon>Acetobacteraceae</taxon>
        <taxon>Limobrevibacterium</taxon>
    </lineage>
</organism>
<proteinExistence type="predicted"/>
<dbReference type="RefSeq" id="WP_264712591.1">
    <property type="nucleotide sequence ID" value="NZ_JAPDNT010000002.1"/>
</dbReference>
<evidence type="ECO:0000313" key="3">
    <source>
        <dbReference type="Proteomes" id="UP001165679"/>
    </source>
</evidence>
<feature type="domain" description="AB hydrolase-1" evidence="1">
    <location>
        <begin position="32"/>
        <end position="267"/>
    </location>
</feature>
<reference evidence="2" key="1">
    <citation type="submission" date="2022-09" db="EMBL/GenBank/DDBJ databases">
        <title>Rhodovastum sp. nov. RN2-1 isolated from soil in Seongnam, South Korea.</title>
        <authorList>
            <person name="Le N.T."/>
        </authorList>
    </citation>
    <scope>NUCLEOTIDE SEQUENCE</scope>
    <source>
        <strain evidence="2">RN2-1</strain>
    </source>
</reference>
<dbReference type="AlphaFoldDB" id="A0AA41YI65"/>